<feature type="region of interest" description="Disordered" evidence="2">
    <location>
        <begin position="727"/>
        <end position="755"/>
    </location>
</feature>
<feature type="region of interest" description="Disordered" evidence="2">
    <location>
        <begin position="580"/>
        <end position="621"/>
    </location>
</feature>
<dbReference type="GO" id="GO:0044545">
    <property type="term" value="C:NSL complex"/>
    <property type="evidence" value="ECO:0007669"/>
    <property type="project" value="TreeGrafter"/>
</dbReference>
<dbReference type="Pfam" id="PF15275">
    <property type="entry name" value="PEHE"/>
    <property type="match status" value="1"/>
</dbReference>
<dbReference type="GO" id="GO:0035035">
    <property type="term" value="F:histone acetyltransferase binding"/>
    <property type="evidence" value="ECO:0007669"/>
    <property type="project" value="TreeGrafter"/>
</dbReference>
<sequence length="916" mass="99445">MRWDRTGESARAAAGGGVRRSHGLTAAARMLSPVPFRICCIAAMAPALTEAASQAESFSLPPCGHHPASPPSEPYKLNLWDTVTALANAKLFRAAHAAMNMGNGSSPPPAAAPRGSPELLELARTRRGVLERRAERLERRLRRLQLRQACQHSAGQMAAFFEHQQTSLGLPCLMPQRLLHRKLSRDSADIKAEFLLQSEDVKSLSTAALVSLVRKLEESHGSAADLRLSAQDRAEGERVSTALRATLAHQERAVDSDATESSSGGESGDDEPPLLRQSAAWRWSVDRAAVASRWTWLQAQVADLEFRIRQQTDLCRQLRRAKGDVCLEGQDPHHTDDDDKTEAKPNGLVLSELLPGCARTRALAAGFRKRKVVVAASALASARKSARLSATVQCPCRSVCGPTSPGAAAADLAAPSADGGSAVDGPTLPPLAPCLICGGCYNSVRPLDAELMTRQEKAALLDPGFHPVLSFSTDIPLKLHFEMLLRTGELQKLALRASATLRKKSRLAQVTGLTVDQARKKSRKLAHNAAQTLLSSAKMRRHHSDKKRPYRRHLDGEVTASESCYDGSFRRADGSFSFASKQRERQRTFSTASSGSSKAASPVPSPAPALGDSSQLLPGGAQNRSILQEVLRKRRGENAFDINNIVIPYSIASATRVERLPYKEILTPKWRALTEEELSETLQDCGDMPDEVEDMTDEAFESRHQVCEEEEKQRFAGLLSKAVIAQAKPSGGSQAPHHRPPYDSMESSMSPPPSGLPCCAPCEVDPYEPRTFPLAQEEYEQMVADSPHLLPSPPESPSHMDMDTSPPSLEPGPLESDTPESCPPEPAPLEQPHLELPPLEPPPLEPPPLELPQPANEPDPGGLTFDPNSYLVPKEAAHPEPPDPPAECLSVVPLSNDDPEWTSETKENLILKLTKR</sequence>
<dbReference type="Gene3D" id="6.10.250.3170">
    <property type="match status" value="1"/>
</dbReference>
<proteinExistence type="predicted"/>
<evidence type="ECO:0000259" key="3">
    <source>
        <dbReference type="PROSITE" id="PS52052"/>
    </source>
</evidence>
<name>A0A131YUH7_RHIAP</name>
<evidence type="ECO:0000313" key="4">
    <source>
        <dbReference type="EMBL" id="JAP82258.1"/>
    </source>
</evidence>
<dbReference type="EMBL" id="GEDV01006299">
    <property type="protein sequence ID" value="JAP82258.1"/>
    <property type="molecule type" value="Transcribed_RNA"/>
</dbReference>
<feature type="compositionally biased region" description="Basic residues" evidence="2">
    <location>
        <begin position="538"/>
        <end position="551"/>
    </location>
</feature>
<evidence type="ECO:0000256" key="2">
    <source>
        <dbReference type="SAM" id="MobiDB-lite"/>
    </source>
</evidence>
<feature type="compositionally biased region" description="Pro residues" evidence="2">
    <location>
        <begin position="838"/>
        <end position="857"/>
    </location>
</feature>
<dbReference type="PROSITE" id="PS52052">
    <property type="entry name" value="PEHE"/>
    <property type="match status" value="1"/>
</dbReference>
<organism evidence="4">
    <name type="scientific">Rhipicephalus appendiculatus</name>
    <name type="common">Brown ear tick</name>
    <dbReference type="NCBI Taxonomy" id="34631"/>
    <lineage>
        <taxon>Eukaryota</taxon>
        <taxon>Metazoa</taxon>
        <taxon>Ecdysozoa</taxon>
        <taxon>Arthropoda</taxon>
        <taxon>Chelicerata</taxon>
        <taxon>Arachnida</taxon>
        <taxon>Acari</taxon>
        <taxon>Parasitiformes</taxon>
        <taxon>Ixodida</taxon>
        <taxon>Ixodoidea</taxon>
        <taxon>Ixodidae</taxon>
        <taxon>Rhipicephalinae</taxon>
        <taxon>Rhipicephalus</taxon>
        <taxon>Rhipicephalus</taxon>
    </lineage>
</organism>
<dbReference type="InterPro" id="IPR029332">
    <property type="entry name" value="PEHE_dom"/>
</dbReference>
<accession>A0A131YUH7</accession>
<feature type="compositionally biased region" description="Polar residues" evidence="2">
    <location>
        <begin position="612"/>
        <end position="621"/>
    </location>
</feature>
<feature type="compositionally biased region" description="Low complexity" evidence="2">
    <location>
        <begin position="805"/>
        <end position="816"/>
    </location>
</feature>
<dbReference type="AlphaFoldDB" id="A0A131YUH7"/>
<feature type="compositionally biased region" description="Low complexity" evidence="2">
    <location>
        <begin position="590"/>
        <end position="602"/>
    </location>
</feature>
<feature type="region of interest" description="Disordered" evidence="2">
    <location>
        <begin position="249"/>
        <end position="274"/>
    </location>
</feature>
<feature type="region of interest" description="Disordered" evidence="2">
    <location>
        <begin position="772"/>
        <end position="887"/>
    </location>
</feature>
<feature type="domain" description="PEHE" evidence="3">
    <location>
        <begin position="664"/>
        <end position="820"/>
    </location>
</feature>
<feature type="region of interest" description="Disordered" evidence="2">
    <location>
        <begin position="534"/>
        <end position="555"/>
    </location>
</feature>
<feature type="coiled-coil region" evidence="1">
    <location>
        <begin position="120"/>
        <end position="147"/>
    </location>
</feature>
<reference evidence="4" key="1">
    <citation type="journal article" date="2016" name="Ticks Tick Borne Dis.">
        <title>De novo assembly and annotation of the salivary gland transcriptome of Rhipicephalus appendiculatus male and female ticks during blood feeding.</title>
        <authorList>
            <person name="de Castro M.H."/>
            <person name="de Klerk D."/>
            <person name="Pienaar R."/>
            <person name="Latif A.A."/>
            <person name="Rees D.J."/>
            <person name="Mans B.J."/>
        </authorList>
    </citation>
    <scope>NUCLEOTIDE SEQUENCE</scope>
    <source>
        <tissue evidence="4">Salivary glands</tissue>
    </source>
</reference>
<dbReference type="SMART" id="SM01300">
    <property type="entry name" value="PEHE"/>
    <property type="match status" value="1"/>
</dbReference>
<dbReference type="PANTHER" id="PTHR22443:SF18">
    <property type="entry name" value="NON-SPECIFIC LETHAL 1, ISOFORM M"/>
    <property type="match status" value="1"/>
</dbReference>
<keyword evidence="1" id="KW-0175">Coiled coil</keyword>
<protein>
    <submittedName>
        <fullName evidence="4">KAT8 regulatory NSL complex subunit 1</fullName>
    </submittedName>
</protein>
<dbReference type="PANTHER" id="PTHR22443">
    <property type="entry name" value="NON-SPECIFIC LETHAL 1, ISOFORM M"/>
    <property type="match status" value="1"/>
</dbReference>
<dbReference type="InterPro" id="IPR026180">
    <property type="entry name" value="NSL1"/>
</dbReference>
<evidence type="ECO:0000256" key="1">
    <source>
        <dbReference type="SAM" id="Coils"/>
    </source>
</evidence>